<dbReference type="KEGG" id="fbe:FF125_01000"/>
<evidence type="ECO:0000313" key="1">
    <source>
        <dbReference type="EMBL" id="QCX37082.1"/>
    </source>
</evidence>
<evidence type="ECO:0008006" key="3">
    <source>
        <dbReference type="Google" id="ProtNLM"/>
    </source>
</evidence>
<accession>A0A5B7TRA0</accession>
<dbReference type="EMBL" id="CP040749">
    <property type="protein sequence ID" value="QCX37082.1"/>
    <property type="molecule type" value="Genomic_DNA"/>
</dbReference>
<proteinExistence type="predicted"/>
<dbReference type="OrthoDB" id="1095452at2"/>
<sequence>MKKQLHISIPKPCHEDWRKMTPYQQGKFCNSCAKTVVDFTKKSVTEIQSFFIVNQGKKVCGRFQQTQLDTITIEIPEQVLFQQHSFSKIFLLSLLITMGATLMSCNNDGKKQKINQVIVLDSIANSEISIHEKIDSLGANTKVDSIRENKKDTLIEKLSNPPIPPPPITTVGMTVLGLPQPEPQEEKDSIKEIEEPMPFGMIEASPKFKNSITKGYDEQKEEFRKKMTEFINSNLDLNIIKEVVPPGKYKNYTRFTIDSLGKVTDIQTRAKYSIIESEINKIIAELPDFIPATQRHKPVPVKYTVPIHFIIE</sequence>
<organism evidence="1 2">
    <name type="scientific">Aureibaculum algae</name>
    <dbReference type="NCBI Taxonomy" id="2584122"/>
    <lineage>
        <taxon>Bacteria</taxon>
        <taxon>Pseudomonadati</taxon>
        <taxon>Bacteroidota</taxon>
        <taxon>Flavobacteriia</taxon>
        <taxon>Flavobacteriales</taxon>
        <taxon>Flavobacteriaceae</taxon>
        <taxon>Aureibaculum</taxon>
    </lineage>
</organism>
<dbReference type="Gene3D" id="3.30.1150.10">
    <property type="match status" value="1"/>
</dbReference>
<dbReference type="SUPFAM" id="SSF74653">
    <property type="entry name" value="TolA/TonB C-terminal domain"/>
    <property type="match status" value="1"/>
</dbReference>
<dbReference type="Proteomes" id="UP000306229">
    <property type="component" value="Chromosome"/>
</dbReference>
<evidence type="ECO:0000313" key="2">
    <source>
        <dbReference type="Proteomes" id="UP000306229"/>
    </source>
</evidence>
<name>A0A5B7TRA0_9FLAO</name>
<protein>
    <recommendedName>
        <fullName evidence="3">TonB C-terminal domain-containing protein</fullName>
    </recommendedName>
</protein>
<reference evidence="1 2" key="1">
    <citation type="submission" date="2019-05" db="EMBL/GenBank/DDBJ databases">
        <title>Algicella ahnfeltiae gen. nov., sp. nov., a novel marine bacterium of the family Flavobacteriaceae isolated from a red alga.</title>
        <authorList>
            <person name="Nedashkovskaya O.I."/>
            <person name="Kukhlevskiy A.D."/>
            <person name="Kim S.-G."/>
            <person name="Zhukova N.V."/>
            <person name="Mikhailov V.V."/>
        </authorList>
    </citation>
    <scope>NUCLEOTIDE SEQUENCE [LARGE SCALE GENOMIC DNA]</scope>
    <source>
        <strain evidence="1 2">10Alg115</strain>
    </source>
</reference>
<keyword evidence="2" id="KW-1185">Reference proteome</keyword>
<gene>
    <name evidence="1" type="ORF">FF125_01000</name>
</gene>
<dbReference type="RefSeq" id="WP_138948039.1">
    <property type="nucleotide sequence ID" value="NZ_CP040749.1"/>
</dbReference>
<dbReference type="AlphaFoldDB" id="A0A5B7TRA0"/>